<reference evidence="1" key="1">
    <citation type="journal article" date="2021" name="Microb. Physiol.">
        <title>Proteogenomic Insights into the Physiology of Marine, Sulfate-Reducing, Filamentous Desulfonema limicola and Desulfonema magnum.</title>
        <authorList>
            <person name="Schnaars V."/>
            <person name="Wohlbrand L."/>
            <person name="Scheve S."/>
            <person name="Hinrichs C."/>
            <person name="Reinhardt R."/>
            <person name="Rabus R."/>
        </authorList>
    </citation>
    <scope>NUCLEOTIDE SEQUENCE</scope>
    <source>
        <strain evidence="1">5ac10</strain>
    </source>
</reference>
<organism evidence="1 2">
    <name type="scientific">Desulfonema limicola</name>
    <dbReference type="NCBI Taxonomy" id="45656"/>
    <lineage>
        <taxon>Bacteria</taxon>
        <taxon>Pseudomonadati</taxon>
        <taxon>Thermodesulfobacteriota</taxon>
        <taxon>Desulfobacteria</taxon>
        <taxon>Desulfobacterales</taxon>
        <taxon>Desulfococcaceae</taxon>
        <taxon>Desulfonema</taxon>
    </lineage>
</organism>
<dbReference type="EMBL" id="CP061799">
    <property type="protein sequence ID" value="QTA78553.1"/>
    <property type="molecule type" value="Genomic_DNA"/>
</dbReference>
<sequence>MGIKAVLDKNLSGSIPVLLEADFPQKLFFIMKISIYLFDKIIYSVQEFFVIFLKP</sequence>
<protein>
    <submittedName>
        <fullName evidence="1">Uncharacterized protein</fullName>
    </submittedName>
</protein>
<evidence type="ECO:0000313" key="2">
    <source>
        <dbReference type="Proteomes" id="UP000663720"/>
    </source>
</evidence>
<dbReference type="KEGG" id="dli:dnl_07770"/>
<proteinExistence type="predicted"/>
<gene>
    <name evidence="1" type="ORF">dnl_07770</name>
</gene>
<accession>A0A975GEU2</accession>
<name>A0A975GEU2_9BACT</name>
<dbReference type="Proteomes" id="UP000663720">
    <property type="component" value="Chromosome"/>
</dbReference>
<keyword evidence="2" id="KW-1185">Reference proteome</keyword>
<evidence type="ECO:0000313" key="1">
    <source>
        <dbReference type="EMBL" id="QTA78553.1"/>
    </source>
</evidence>
<dbReference type="AlphaFoldDB" id="A0A975GEU2"/>